<dbReference type="EMBL" id="CM044704">
    <property type="protein sequence ID" value="KAI5669179.1"/>
    <property type="molecule type" value="Genomic_DNA"/>
</dbReference>
<name>A0ACC0B957_CATRO</name>
<keyword evidence="2" id="KW-1185">Reference proteome</keyword>
<protein>
    <submittedName>
        <fullName evidence="1">Uncharacterized protein</fullName>
    </submittedName>
</protein>
<proteinExistence type="predicted"/>
<dbReference type="Proteomes" id="UP001060085">
    <property type="component" value="Linkage Group LG04"/>
</dbReference>
<reference evidence="2" key="1">
    <citation type="journal article" date="2023" name="Nat. Plants">
        <title>Single-cell RNA sequencing provides a high-resolution roadmap for understanding the multicellular compartmentation of specialized metabolism.</title>
        <authorList>
            <person name="Sun S."/>
            <person name="Shen X."/>
            <person name="Li Y."/>
            <person name="Li Y."/>
            <person name="Wang S."/>
            <person name="Li R."/>
            <person name="Zhang H."/>
            <person name="Shen G."/>
            <person name="Guo B."/>
            <person name="Wei J."/>
            <person name="Xu J."/>
            <person name="St-Pierre B."/>
            <person name="Chen S."/>
            <person name="Sun C."/>
        </authorList>
    </citation>
    <scope>NUCLEOTIDE SEQUENCE [LARGE SCALE GENOMIC DNA]</scope>
</reference>
<gene>
    <name evidence="1" type="ORF">M9H77_19032</name>
</gene>
<organism evidence="1 2">
    <name type="scientific">Catharanthus roseus</name>
    <name type="common">Madagascar periwinkle</name>
    <name type="synonym">Vinca rosea</name>
    <dbReference type="NCBI Taxonomy" id="4058"/>
    <lineage>
        <taxon>Eukaryota</taxon>
        <taxon>Viridiplantae</taxon>
        <taxon>Streptophyta</taxon>
        <taxon>Embryophyta</taxon>
        <taxon>Tracheophyta</taxon>
        <taxon>Spermatophyta</taxon>
        <taxon>Magnoliopsida</taxon>
        <taxon>eudicotyledons</taxon>
        <taxon>Gunneridae</taxon>
        <taxon>Pentapetalae</taxon>
        <taxon>asterids</taxon>
        <taxon>lamiids</taxon>
        <taxon>Gentianales</taxon>
        <taxon>Apocynaceae</taxon>
        <taxon>Rauvolfioideae</taxon>
        <taxon>Vinceae</taxon>
        <taxon>Catharanthinae</taxon>
        <taxon>Catharanthus</taxon>
    </lineage>
</organism>
<evidence type="ECO:0000313" key="2">
    <source>
        <dbReference type="Proteomes" id="UP001060085"/>
    </source>
</evidence>
<comment type="caution">
    <text evidence="1">The sequence shown here is derived from an EMBL/GenBank/DDBJ whole genome shotgun (WGS) entry which is preliminary data.</text>
</comment>
<evidence type="ECO:0000313" key="1">
    <source>
        <dbReference type="EMBL" id="KAI5669179.1"/>
    </source>
</evidence>
<accession>A0ACC0B957</accession>
<sequence length="258" mass="29925">MDLRPRKRISFSGFTNAEIEKMEKLLDDDPEKSVDQQYCKKLARVFNRSKGRAGKPIVKWTEIENWFQNRQQLNLSQVTSADNIGKLPDSGETCQSNKVNENSHVPKGEKVPSNMEFEARSSSDGAWYDIEKFLSHRFLDSGEAEVLVRFIGFGPEEDEWINVKTAVRERSISLENSECNLVQVGDYVLCFQEQKDQARYHEAHVVGIEKRMHDIRGCRCLFTIKYDHENIQEKVHLNRLCFRPCILGVLVKKERESP</sequence>